<evidence type="ECO:0000256" key="2">
    <source>
        <dbReference type="ARBA" id="ARBA00023145"/>
    </source>
</evidence>
<dbReference type="STRING" id="1842532.A7E78_13035"/>
<dbReference type="InterPro" id="IPR003817">
    <property type="entry name" value="PS_Dcarbxylase"/>
</dbReference>
<dbReference type="GO" id="GO:0004609">
    <property type="term" value="F:phosphatidylserine decarboxylase activity"/>
    <property type="evidence" value="ECO:0007669"/>
    <property type="project" value="InterPro"/>
</dbReference>
<dbReference type="OrthoDB" id="9802030at2"/>
<sequence>MSLPHQYIERISGAVKDEALFGDRLVRMVYSPLREKTPWLFRALTGARMSGLLAWFNYDAALASRVLGNEGFLKACGVDFEECLEAPADLDTARKVFERKILYWQCRPLAEEDGAVVSPADARVLVGSFAHQDRLFLKEKFFSFAELLGDRPSWRQTFAGGDFAVFRLTPDKYHYNHVPVSGQVVDVFDIEGDYHSCNPSAIVRMVTPFSKNRRVVTIIDSDVPGGSGVGKVAMVEVVALMIGEIVQCYSEQRYDNPQPVKPGMFLRAGSPKSLYRPGSSTDVLIFERGRITFADDLQNNQERCGVASRFASGFGKPLVETEVQVRSLIANRKPG</sequence>
<evidence type="ECO:0000256" key="4">
    <source>
        <dbReference type="ARBA" id="ARBA00023317"/>
    </source>
</evidence>
<dbReference type="KEGG" id="pef:A7E78_13035"/>
<evidence type="ECO:0000256" key="1">
    <source>
        <dbReference type="ARBA" id="ARBA00022793"/>
    </source>
</evidence>
<name>A0A1L3GT91_9BACT</name>
<proteinExistence type="predicted"/>
<evidence type="ECO:0000256" key="3">
    <source>
        <dbReference type="ARBA" id="ARBA00023239"/>
    </source>
</evidence>
<dbReference type="EMBL" id="CP015519">
    <property type="protein sequence ID" value="APG29137.1"/>
    <property type="molecule type" value="Genomic_DNA"/>
</dbReference>
<accession>A0A1L3GT91</accession>
<organism evidence="5 6">
    <name type="scientific">Syntrophotalea acetylenivorans</name>
    <dbReference type="NCBI Taxonomy" id="1842532"/>
    <lineage>
        <taxon>Bacteria</taxon>
        <taxon>Pseudomonadati</taxon>
        <taxon>Thermodesulfobacteriota</taxon>
        <taxon>Desulfuromonadia</taxon>
        <taxon>Desulfuromonadales</taxon>
        <taxon>Syntrophotaleaceae</taxon>
        <taxon>Syntrophotalea</taxon>
    </lineage>
</organism>
<keyword evidence="1" id="KW-0210">Decarboxylase</keyword>
<keyword evidence="3" id="KW-0456">Lyase</keyword>
<dbReference type="Pfam" id="PF02666">
    <property type="entry name" value="PS_Dcarbxylase"/>
    <property type="match status" value="1"/>
</dbReference>
<dbReference type="GO" id="GO:0008654">
    <property type="term" value="P:phospholipid biosynthetic process"/>
    <property type="evidence" value="ECO:0007669"/>
    <property type="project" value="InterPro"/>
</dbReference>
<evidence type="ECO:0000313" key="5">
    <source>
        <dbReference type="EMBL" id="APG29137.1"/>
    </source>
</evidence>
<dbReference type="Proteomes" id="UP000182517">
    <property type="component" value="Chromosome"/>
</dbReference>
<gene>
    <name evidence="5" type="ORF">A7E78_13035</name>
</gene>
<keyword evidence="6" id="KW-1185">Reference proteome</keyword>
<dbReference type="AlphaFoldDB" id="A0A1L3GT91"/>
<dbReference type="RefSeq" id="WP_072285164.1">
    <property type="nucleotide sequence ID" value="NZ_CP015519.1"/>
</dbReference>
<reference evidence="5 6" key="1">
    <citation type="journal article" date="2017" name="Genome Announc.">
        <title>Complete Genome Sequences of Two Acetylene-Fermenting Pelobacter acetylenicus Strains.</title>
        <authorList>
            <person name="Sutton J.M."/>
            <person name="Baesman S.M."/>
            <person name="Fierst J.L."/>
            <person name="Poret-Peterson A.T."/>
            <person name="Oremland R.S."/>
            <person name="Dunlap D.S."/>
            <person name="Akob D.M."/>
        </authorList>
    </citation>
    <scope>NUCLEOTIDE SEQUENCE [LARGE SCALE GENOMIC DNA]</scope>
    <source>
        <strain evidence="5 6">SFB93</strain>
    </source>
</reference>
<protein>
    <submittedName>
        <fullName evidence="5">Phosphatidylserine decarboxylase</fullName>
    </submittedName>
</protein>
<keyword evidence="4" id="KW-0670">Pyruvate</keyword>
<keyword evidence="2" id="KW-0865">Zymogen</keyword>
<evidence type="ECO:0000313" key="6">
    <source>
        <dbReference type="Proteomes" id="UP000182517"/>
    </source>
</evidence>
<dbReference type="PANTHER" id="PTHR10067">
    <property type="entry name" value="PHOSPHATIDYLSERINE DECARBOXYLASE"/>
    <property type="match status" value="1"/>
</dbReference>